<dbReference type="EMBL" id="LAZR01010658">
    <property type="protein sequence ID" value="KKM65795.1"/>
    <property type="molecule type" value="Genomic_DNA"/>
</dbReference>
<proteinExistence type="inferred from homology"/>
<feature type="transmembrane region" description="Helical" evidence="9">
    <location>
        <begin position="571"/>
        <end position="594"/>
    </location>
</feature>
<protein>
    <submittedName>
        <fullName evidence="14">Uncharacterized protein</fullName>
    </submittedName>
</protein>
<comment type="caution">
    <text evidence="14">The sequence shown here is derived from an EMBL/GenBank/DDBJ whole genome shotgun (WGS) entry which is preliminary data.</text>
</comment>
<evidence type="ECO:0000256" key="3">
    <source>
        <dbReference type="ARBA" id="ARBA00022475"/>
    </source>
</evidence>
<dbReference type="PANTHER" id="PTHR30081">
    <property type="entry name" value="PROTEIN-EXPORT MEMBRANE PROTEIN SEC"/>
    <property type="match status" value="1"/>
</dbReference>
<dbReference type="Pfam" id="PF13721">
    <property type="entry name" value="SecD-TM1"/>
    <property type="match status" value="1"/>
</dbReference>
<keyword evidence="4 9" id="KW-0812">Transmembrane</keyword>
<dbReference type="NCBIfam" id="TIGR00916">
    <property type="entry name" value="2A0604s01"/>
    <property type="match status" value="1"/>
</dbReference>
<dbReference type="Pfam" id="PF02355">
    <property type="entry name" value="SecD_SecF_C"/>
    <property type="match status" value="1"/>
</dbReference>
<keyword evidence="8 9" id="KW-0472">Membrane</keyword>
<feature type="transmembrane region" description="Helical" evidence="9">
    <location>
        <begin position="20"/>
        <end position="38"/>
    </location>
</feature>
<feature type="domain" description="SecD export protein N-terminal TM" evidence="11">
    <location>
        <begin position="19"/>
        <end position="106"/>
    </location>
</feature>
<keyword evidence="3" id="KW-1003">Cell membrane</keyword>
<name>A0A0F9LNG5_9ZZZZ</name>
<accession>A0A0F9LNG5</accession>
<evidence type="ECO:0000259" key="13">
    <source>
        <dbReference type="Pfam" id="PF22599"/>
    </source>
</evidence>
<dbReference type="GO" id="GO:0015450">
    <property type="term" value="F:protein-transporting ATPase activity"/>
    <property type="evidence" value="ECO:0007669"/>
    <property type="project" value="InterPro"/>
</dbReference>
<evidence type="ECO:0000256" key="2">
    <source>
        <dbReference type="ARBA" id="ARBA00022448"/>
    </source>
</evidence>
<dbReference type="GO" id="GO:0005886">
    <property type="term" value="C:plasma membrane"/>
    <property type="evidence" value="ECO:0007669"/>
    <property type="project" value="UniProtKB-SubCell"/>
</dbReference>
<dbReference type="FunFam" id="1.20.1640.10:FF:000004">
    <property type="entry name" value="Protein translocase subunit SecD"/>
    <property type="match status" value="1"/>
</dbReference>
<dbReference type="InterPro" id="IPR048634">
    <property type="entry name" value="SecD_SecF_C"/>
</dbReference>
<keyword evidence="2" id="KW-0813">Transport</keyword>
<dbReference type="GO" id="GO:0006886">
    <property type="term" value="P:intracellular protein transport"/>
    <property type="evidence" value="ECO:0007669"/>
    <property type="project" value="InterPro"/>
</dbReference>
<dbReference type="Gene3D" id="3.30.1360.200">
    <property type="match status" value="1"/>
</dbReference>
<feature type="transmembrane region" description="Helical" evidence="9">
    <location>
        <begin position="473"/>
        <end position="495"/>
    </location>
</feature>
<sequence>MLSFKKDKKPSTAKFKLSYIAMLIVLVLLAISALPNLYPNKSWLHISAAAHSETQSLPSTKTLVTFLNNQGLEVEQGLDKQSTINVLLNEPTKSAQAQAAIKAQYPNTQVKVVEHATSPTWLQNFGLSPIKLGLDLNGGVLFVLDVDLDKAVDEQLVSAYQQAKSIIIKQKAHGVKAQQTQHGFEINALPNATDKLTPVIEELQSRFANLAVVTSNNGSVKTAKFSYSEQGRSSFDKEVMGQTLTTLRSRIEELGITEAVTQQQGKHRIRIELPGVQDPTEAKRIIGATASLGFYQLKEIGGQTFNMQSGGTIKLDPVPIFTGDHINNANIGRDDWGKPLVQLSLDGQGGDAMSAFSKANIGKPMATVYSEYSQNAKGEVVKKSEVINVANIAQHLSSRFSITNMKSQQAAADLALLLRAGSLTAPVTIVHEQTIGPSLGSENISNGLAALMLGMGITLAFMALWYRRLGLIANVALILNLTSLVGLMSLLPGVVLTLPGIAGLVLTIGMAVDTNVIIFERIKEERRQGRAPYQAIQEGYKQAANTIFDANITTMITALILYGIGYGPVKGFAITLALGLLTSVFTGVYVSKILSQTLYLKMGKKAGVKAHA</sequence>
<feature type="transmembrane region" description="Helical" evidence="9">
    <location>
        <begin position="501"/>
        <end position="522"/>
    </location>
</feature>
<dbReference type="InterPro" id="IPR022813">
    <property type="entry name" value="SecD/SecF_arch_bac"/>
</dbReference>
<dbReference type="InterPro" id="IPR027398">
    <property type="entry name" value="SecD-TM"/>
</dbReference>
<feature type="domain" description="SecDF P1 head subdomain" evidence="13">
    <location>
        <begin position="309"/>
        <end position="425"/>
    </location>
</feature>
<feature type="transmembrane region" description="Helical" evidence="9">
    <location>
        <begin position="543"/>
        <end position="565"/>
    </location>
</feature>
<dbReference type="HAMAP" id="MF_01463_B">
    <property type="entry name" value="SecD_B"/>
    <property type="match status" value="1"/>
</dbReference>
<dbReference type="InterPro" id="IPR048631">
    <property type="entry name" value="SecD_1st"/>
</dbReference>
<dbReference type="Pfam" id="PF22599">
    <property type="entry name" value="SecDF_P1_head"/>
    <property type="match status" value="1"/>
</dbReference>
<dbReference type="AlphaFoldDB" id="A0A0F9LNG5"/>
<feature type="domain" description="Protein translocase subunit SecDF P1" evidence="12">
    <location>
        <begin position="240"/>
        <end position="298"/>
    </location>
</feature>
<feature type="transmembrane region" description="Helical" evidence="9">
    <location>
        <begin position="447"/>
        <end position="466"/>
    </location>
</feature>
<feature type="domain" description="Protein export membrane protein SecD/SecF C-terminal" evidence="10">
    <location>
        <begin position="427"/>
        <end position="597"/>
    </location>
</feature>
<evidence type="ECO:0000256" key="1">
    <source>
        <dbReference type="ARBA" id="ARBA00004651"/>
    </source>
</evidence>
<evidence type="ECO:0000256" key="8">
    <source>
        <dbReference type="ARBA" id="ARBA00023136"/>
    </source>
</evidence>
<keyword evidence="6 9" id="KW-1133">Transmembrane helix</keyword>
<evidence type="ECO:0000256" key="6">
    <source>
        <dbReference type="ARBA" id="ARBA00022989"/>
    </source>
</evidence>
<gene>
    <name evidence="14" type="ORF">LCGC14_1487680</name>
</gene>
<reference evidence="14" key="1">
    <citation type="journal article" date="2015" name="Nature">
        <title>Complex archaea that bridge the gap between prokaryotes and eukaryotes.</title>
        <authorList>
            <person name="Spang A."/>
            <person name="Saw J.H."/>
            <person name="Jorgensen S.L."/>
            <person name="Zaremba-Niedzwiedzka K."/>
            <person name="Martijn J."/>
            <person name="Lind A.E."/>
            <person name="van Eijk R."/>
            <person name="Schleper C."/>
            <person name="Guy L."/>
            <person name="Ettema T.J."/>
        </authorList>
    </citation>
    <scope>NUCLEOTIDE SEQUENCE</scope>
</reference>
<keyword evidence="5" id="KW-0653">Protein transport</keyword>
<comment type="subcellular location">
    <subcellularLocation>
        <location evidence="1">Cell membrane</location>
        <topology evidence="1">Multi-pass membrane protein</topology>
    </subcellularLocation>
</comment>
<evidence type="ECO:0000256" key="4">
    <source>
        <dbReference type="ARBA" id="ARBA00022692"/>
    </source>
</evidence>
<evidence type="ECO:0000259" key="11">
    <source>
        <dbReference type="Pfam" id="PF13721"/>
    </source>
</evidence>
<dbReference type="Pfam" id="PF21760">
    <property type="entry name" value="SecD_1st"/>
    <property type="match status" value="1"/>
</dbReference>
<evidence type="ECO:0000313" key="14">
    <source>
        <dbReference type="EMBL" id="KKM65795.1"/>
    </source>
</evidence>
<evidence type="ECO:0000259" key="10">
    <source>
        <dbReference type="Pfam" id="PF02355"/>
    </source>
</evidence>
<dbReference type="InterPro" id="IPR055344">
    <property type="entry name" value="SecD_SecF_C_bact"/>
</dbReference>
<evidence type="ECO:0000256" key="5">
    <source>
        <dbReference type="ARBA" id="ARBA00022927"/>
    </source>
</evidence>
<organism evidence="14">
    <name type="scientific">marine sediment metagenome</name>
    <dbReference type="NCBI Taxonomy" id="412755"/>
    <lineage>
        <taxon>unclassified sequences</taxon>
        <taxon>metagenomes</taxon>
        <taxon>ecological metagenomes</taxon>
    </lineage>
</organism>
<dbReference type="SUPFAM" id="SSF82866">
    <property type="entry name" value="Multidrug efflux transporter AcrB transmembrane domain"/>
    <property type="match status" value="1"/>
</dbReference>
<evidence type="ECO:0000256" key="9">
    <source>
        <dbReference type="SAM" id="Phobius"/>
    </source>
</evidence>
<evidence type="ECO:0000256" key="7">
    <source>
        <dbReference type="ARBA" id="ARBA00023010"/>
    </source>
</evidence>
<dbReference type="InterPro" id="IPR054384">
    <property type="entry name" value="SecDF_P1_head"/>
</dbReference>
<dbReference type="InterPro" id="IPR005791">
    <property type="entry name" value="SecD"/>
</dbReference>
<evidence type="ECO:0000259" key="12">
    <source>
        <dbReference type="Pfam" id="PF21760"/>
    </source>
</evidence>
<dbReference type="Gene3D" id="1.20.1640.10">
    <property type="entry name" value="Multidrug efflux transporter AcrB transmembrane domain"/>
    <property type="match status" value="1"/>
</dbReference>
<dbReference type="NCBIfam" id="TIGR01129">
    <property type="entry name" value="secD"/>
    <property type="match status" value="1"/>
</dbReference>
<keyword evidence="7" id="KW-0811">Translocation</keyword>
<dbReference type="Gene3D" id="3.30.70.3400">
    <property type="match status" value="1"/>
</dbReference>
<dbReference type="PANTHER" id="PTHR30081:SF13">
    <property type="entry name" value="PROTEIN TRANSLOCASE SUBUNIT SECD"/>
    <property type="match status" value="1"/>
</dbReference>